<dbReference type="InterPro" id="IPR036513">
    <property type="entry name" value="STAS_dom_sf"/>
</dbReference>
<proteinExistence type="inferred from homology"/>
<organism evidence="4 5">
    <name type="scientific">Candidatus Egerieimonas intestinavium</name>
    <dbReference type="NCBI Taxonomy" id="2840777"/>
    <lineage>
        <taxon>Bacteria</taxon>
        <taxon>Bacillati</taxon>
        <taxon>Bacillota</taxon>
        <taxon>Clostridia</taxon>
        <taxon>Lachnospirales</taxon>
        <taxon>Lachnospiraceae</taxon>
        <taxon>Lachnospiraceae incertae sedis</taxon>
        <taxon>Candidatus Egerieimonas</taxon>
    </lineage>
</organism>
<evidence type="ECO:0000313" key="5">
    <source>
        <dbReference type="Proteomes" id="UP000886841"/>
    </source>
</evidence>
<reference evidence="4" key="1">
    <citation type="submission" date="2020-10" db="EMBL/GenBank/DDBJ databases">
        <authorList>
            <person name="Gilroy R."/>
        </authorList>
    </citation>
    <scope>NUCLEOTIDE SEQUENCE</scope>
    <source>
        <strain evidence="4">ChiSxjej1B13-7041</strain>
    </source>
</reference>
<evidence type="ECO:0000256" key="1">
    <source>
        <dbReference type="ARBA" id="ARBA00009013"/>
    </source>
</evidence>
<sequence>MEEREIFLVRGNCLTIRVPEELDHHNAEKIRAGADLILEKQRINQVIFDFQDTVFMDSSGIGVIMGRYRNMGCMGGRVSAVHVGERIHRIFRMSGLYKLIPVNREAAWNHKGE</sequence>
<dbReference type="CDD" id="cd07043">
    <property type="entry name" value="STAS_anti-anti-sigma_factors"/>
    <property type="match status" value="1"/>
</dbReference>
<dbReference type="PANTHER" id="PTHR33495">
    <property type="entry name" value="ANTI-SIGMA FACTOR ANTAGONIST TM_1081-RELATED-RELATED"/>
    <property type="match status" value="1"/>
</dbReference>
<dbReference type="Pfam" id="PF01740">
    <property type="entry name" value="STAS"/>
    <property type="match status" value="1"/>
</dbReference>
<dbReference type="Proteomes" id="UP000886841">
    <property type="component" value="Unassembled WGS sequence"/>
</dbReference>
<dbReference type="GO" id="GO:0043856">
    <property type="term" value="F:anti-sigma factor antagonist activity"/>
    <property type="evidence" value="ECO:0007669"/>
    <property type="project" value="InterPro"/>
</dbReference>
<evidence type="ECO:0000313" key="4">
    <source>
        <dbReference type="EMBL" id="HIR92426.1"/>
    </source>
</evidence>
<feature type="domain" description="STAS" evidence="3">
    <location>
        <begin position="14"/>
        <end position="113"/>
    </location>
</feature>
<dbReference type="AlphaFoldDB" id="A0A9D1JFF8"/>
<dbReference type="InterPro" id="IPR003658">
    <property type="entry name" value="Anti-sigma_ant"/>
</dbReference>
<gene>
    <name evidence="4" type="ORF">IAB98_03260</name>
</gene>
<accession>A0A9D1JFF8</accession>
<comment type="similarity">
    <text evidence="1 2">Belongs to the anti-sigma-factor antagonist family.</text>
</comment>
<dbReference type="PROSITE" id="PS50801">
    <property type="entry name" value="STAS"/>
    <property type="match status" value="1"/>
</dbReference>
<dbReference type="InterPro" id="IPR002645">
    <property type="entry name" value="STAS_dom"/>
</dbReference>
<comment type="caution">
    <text evidence="4">The sequence shown here is derived from an EMBL/GenBank/DDBJ whole genome shotgun (WGS) entry which is preliminary data.</text>
</comment>
<name>A0A9D1JFF8_9FIRM</name>
<dbReference type="SUPFAM" id="SSF52091">
    <property type="entry name" value="SpoIIaa-like"/>
    <property type="match status" value="1"/>
</dbReference>
<dbReference type="NCBIfam" id="TIGR00377">
    <property type="entry name" value="ant_ant_sig"/>
    <property type="match status" value="1"/>
</dbReference>
<evidence type="ECO:0000259" key="3">
    <source>
        <dbReference type="PROSITE" id="PS50801"/>
    </source>
</evidence>
<dbReference type="Gene3D" id="3.30.750.24">
    <property type="entry name" value="STAS domain"/>
    <property type="match status" value="1"/>
</dbReference>
<dbReference type="EMBL" id="DVHU01000026">
    <property type="protein sequence ID" value="HIR92426.1"/>
    <property type="molecule type" value="Genomic_DNA"/>
</dbReference>
<reference evidence="4" key="2">
    <citation type="journal article" date="2021" name="PeerJ">
        <title>Extensive microbial diversity within the chicken gut microbiome revealed by metagenomics and culture.</title>
        <authorList>
            <person name="Gilroy R."/>
            <person name="Ravi A."/>
            <person name="Getino M."/>
            <person name="Pursley I."/>
            <person name="Horton D.L."/>
            <person name="Alikhan N.F."/>
            <person name="Baker D."/>
            <person name="Gharbi K."/>
            <person name="Hall N."/>
            <person name="Watson M."/>
            <person name="Adriaenssens E.M."/>
            <person name="Foster-Nyarko E."/>
            <person name="Jarju S."/>
            <person name="Secka A."/>
            <person name="Antonio M."/>
            <person name="Oren A."/>
            <person name="Chaudhuri R.R."/>
            <person name="La Ragione R."/>
            <person name="Hildebrand F."/>
            <person name="Pallen M.J."/>
        </authorList>
    </citation>
    <scope>NUCLEOTIDE SEQUENCE</scope>
    <source>
        <strain evidence="4">ChiSxjej1B13-7041</strain>
    </source>
</reference>
<protein>
    <recommendedName>
        <fullName evidence="2">Anti-sigma factor antagonist</fullName>
    </recommendedName>
</protein>
<dbReference type="PANTHER" id="PTHR33495:SF2">
    <property type="entry name" value="ANTI-SIGMA FACTOR ANTAGONIST TM_1081-RELATED"/>
    <property type="match status" value="1"/>
</dbReference>
<evidence type="ECO:0000256" key="2">
    <source>
        <dbReference type="RuleBase" id="RU003749"/>
    </source>
</evidence>